<name>A0A409YVP2_9AGAR</name>
<proteinExistence type="predicted"/>
<evidence type="ECO:0000313" key="3">
    <source>
        <dbReference type="Proteomes" id="UP000284842"/>
    </source>
</evidence>
<evidence type="ECO:0008006" key="4">
    <source>
        <dbReference type="Google" id="ProtNLM"/>
    </source>
</evidence>
<dbReference type="InParanoid" id="A0A409YVP2"/>
<dbReference type="AlphaFoldDB" id="A0A409YVP2"/>
<keyword evidence="3" id="KW-1185">Reference proteome</keyword>
<reference evidence="2 3" key="1">
    <citation type="journal article" date="2018" name="Evol. Lett.">
        <title>Horizontal gene cluster transfer increased hallucinogenic mushroom diversity.</title>
        <authorList>
            <person name="Reynolds H.T."/>
            <person name="Vijayakumar V."/>
            <person name="Gluck-Thaler E."/>
            <person name="Korotkin H.B."/>
            <person name="Matheny P.B."/>
            <person name="Slot J.C."/>
        </authorList>
    </citation>
    <scope>NUCLEOTIDE SEQUENCE [LARGE SCALE GENOMIC DNA]</scope>
    <source>
        <strain evidence="2 3">2629</strain>
    </source>
</reference>
<accession>A0A409YVP2</accession>
<feature type="chain" id="PRO_5019065410" description="F-box domain-containing protein" evidence="1">
    <location>
        <begin position="21"/>
        <end position="334"/>
    </location>
</feature>
<keyword evidence="1" id="KW-0732">Signal</keyword>
<organism evidence="2 3">
    <name type="scientific">Panaeolus cyanescens</name>
    <dbReference type="NCBI Taxonomy" id="181874"/>
    <lineage>
        <taxon>Eukaryota</taxon>
        <taxon>Fungi</taxon>
        <taxon>Dikarya</taxon>
        <taxon>Basidiomycota</taxon>
        <taxon>Agaricomycotina</taxon>
        <taxon>Agaricomycetes</taxon>
        <taxon>Agaricomycetidae</taxon>
        <taxon>Agaricales</taxon>
        <taxon>Agaricineae</taxon>
        <taxon>Galeropsidaceae</taxon>
        <taxon>Panaeolus</taxon>
    </lineage>
</organism>
<evidence type="ECO:0000256" key="1">
    <source>
        <dbReference type="SAM" id="SignalP"/>
    </source>
</evidence>
<evidence type="ECO:0000313" key="2">
    <source>
        <dbReference type="EMBL" id="PPR07086.1"/>
    </source>
</evidence>
<feature type="signal peptide" evidence="1">
    <location>
        <begin position="1"/>
        <end position="20"/>
    </location>
</feature>
<comment type="caution">
    <text evidence="2">The sequence shown here is derived from an EMBL/GenBank/DDBJ whole genome shotgun (WGS) entry which is preliminary data.</text>
</comment>
<protein>
    <recommendedName>
        <fullName evidence="4">F-box domain-containing protein</fullName>
    </recommendedName>
</protein>
<sequence>MPRLDACFPIIIGLLLPGDAFNLARCSKALWDIFSSIIKDRYHLMLESAGIVDDKCLDFRVLQNNYGMLIAGRSAYQIFAGSESHWGPLYLLVGNRYLMKAVEWLERNGYTCSKKSAPNRPVVHPAMYNGPDWTRRLRRRVAMQSRLQHFVFEQNNKKIVVTGCPTSPLATVLNSPRTSCMNVITARRAYCLFPKATFKRAISYCLNNGHQSTTIPSFMDDDLQPLNVVPVVDDPDLSSASPVFAGGLRSLGDSSTWSICLPPMDGLQCEVEENSAFDVGRDMNSHVPFIDYQEIEYPLLKFAHVCPAQDAHLYYPMESKWQTARRLLEPNIRI</sequence>
<dbReference type="EMBL" id="NHTK01000526">
    <property type="protein sequence ID" value="PPR07086.1"/>
    <property type="molecule type" value="Genomic_DNA"/>
</dbReference>
<dbReference type="Proteomes" id="UP000284842">
    <property type="component" value="Unassembled WGS sequence"/>
</dbReference>
<gene>
    <name evidence="2" type="ORF">CVT24_010923</name>
</gene>